<feature type="region of interest" description="Disordered" evidence="1">
    <location>
        <begin position="1"/>
        <end position="42"/>
    </location>
</feature>
<evidence type="ECO:0000313" key="3">
    <source>
        <dbReference type="Proteomes" id="UP000189670"/>
    </source>
</evidence>
<accession>A0A1V1PGQ2</accession>
<dbReference type="PANTHER" id="PTHR37166">
    <property type="entry name" value="PROTEIN FLAG"/>
    <property type="match status" value="1"/>
</dbReference>
<keyword evidence="2" id="KW-0969">Cilium</keyword>
<organism evidence="2 3">
    <name type="scientific">Candidatus Magnetoglobus multicellularis str. Araruama</name>
    <dbReference type="NCBI Taxonomy" id="890399"/>
    <lineage>
        <taxon>Bacteria</taxon>
        <taxon>Pseudomonadati</taxon>
        <taxon>Thermodesulfobacteriota</taxon>
        <taxon>Desulfobacteria</taxon>
        <taxon>Desulfobacterales</taxon>
        <taxon>Desulfobacteraceae</taxon>
        <taxon>Candidatus Magnetoglobus</taxon>
    </lineage>
</organism>
<dbReference type="Pfam" id="PF03646">
    <property type="entry name" value="FlaG"/>
    <property type="match status" value="1"/>
</dbReference>
<reference evidence="3" key="1">
    <citation type="submission" date="2012-11" db="EMBL/GenBank/DDBJ databases">
        <authorList>
            <person name="Lucero-Rivera Y.E."/>
            <person name="Tovar-Ramirez D."/>
        </authorList>
    </citation>
    <scope>NUCLEOTIDE SEQUENCE [LARGE SCALE GENOMIC DNA]</scope>
    <source>
        <strain evidence="3">Araruama</strain>
    </source>
</reference>
<evidence type="ECO:0000256" key="1">
    <source>
        <dbReference type="SAM" id="MobiDB-lite"/>
    </source>
</evidence>
<proteinExistence type="predicted"/>
<gene>
    <name evidence="2" type="ORF">OMM_00471</name>
</gene>
<name>A0A1V1PGQ2_9BACT</name>
<evidence type="ECO:0000313" key="2">
    <source>
        <dbReference type="EMBL" id="ETR74082.1"/>
    </source>
</evidence>
<dbReference type="EMBL" id="ATBP01000022">
    <property type="protein sequence ID" value="ETR74082.1"/>
    <property type="molecule type" value="Genomic_DNA"/>
</dbReference>
<dbReference type="InterPro" id="IPR035924">
    <property type="entry name" value="FlaG-like_sf"/>
</dbReference>
<sequence length="171" mass="19107">MNTVNPIPSNSMNTTPAPPVVDYSRDAKQESPEQNFQQKIADKYANNKVLTAKKFSTDNDQQVVVKRRDGDMPKVEAKPKDASMDTAPQDVQELLGTKEGVESVARVIEDYANDVHNVGLRFAVHEDTGKFVIRVIDADTNEVVREVPPENLLDLAAKMEEMMGMLYDEKV</sequence>
<dbReference type="SUPFAM" id="SSF160214">
    <property type="entry name" value="FlaG-like"/>
    <property type="match status" value="1"/>
</dbReference>
<dbReference type="Proteomes" id="UP000189670">
    <property type="component" value="Unassembled WGS sequence"/>
</dbReference>
<dbReference type="Gene3D" id="3.30.160.170">
    <property type="entry name" value="FlaG-like"/>
    <property type="match status" value="1"/>
</dbReference>
<keyword evidence="2" id="KW-0966">Cell projection</keyword>
<dbReference type="AlphaFoldDB" id="A0A1V1PGQ2"/>
<dbReference type="PANTHER" id="PTHR37166:SF1">
    <property type="entry name" value="PROTEIN FLAG"/>
    <property type="match status" value="1"/>
</dbReference>
<comment type="caution">
    <text evidence="2">The sequence shown here is derived from an EMBL/GenBank/DDBJ whole genome shotgun (WGS) entry which is preliminary data.</text>
</comment>
<protein>
    <submittedName>
        <fullName evidence="2">Flagellar protein FlaG protein</fullName>
    </submittedName>
</protein>
<feature type="compositionally biased region" description="Polar residues" evidence="1">
    <location>
        <begin position="1"/>
        <end position="15"/>
    </location>
</feature>
<dbReference type="InterPro" id="IPR005186">
    <property type="entry name" value="FlaG"/>
</dbReference>
<keyword evidence="2" id="KW-0282">Flagellum</keyword>